<accession>A0ABR3YNP7</accession>
<evidence type="ECO:0000313" key="3">
    <source>
        <dbReference type="Proteomes" id="UP001583186"/>
    </source>
</evidence>
<comment type="caution">
    <text evidence="2">The sequence shown here is derived from an EMBL/GenBank/DDBJ whole genome shotgun (WGS) entry which is preliminary data.</text>
</comment>
<keyword evidence="1" id="KW-0732">Signal</keyword>
<dbReference type="EMBL" id="JAWCUI010000067">
    <property type="protein sequence ID" value="KAL1889990.1"/>
    <property type="molecule type" value="Genomic_DNA"/>
</dbReference>
<feature type="chain" id="PRO_5047247696" description="CBM-cenC domain-containing protein" evidence="1">
    <location>
        <begin position="20"/>
        <end position="173"/>
    </location>
</feature>
<keyword evidence="3" id="KW-1185">Reference proteome</keyword>
<gene>
    <name evidence="2" type="ORF">Sste5346_008569</name>
</gene>
<name>A0ABR3YNP7_9PEZI</name>
<evidence type="ECO:0000256" key="1">
    <source>
        <dbReference type="SAM" id="SignalP"/>
    </source>
</evidence>
<dbReference type="Gene3D" id="2.60.120.260">
    <property type="entry name" value="Galactose-binding domain-like"/>
    <property type="match status" value="1"/>
</dbReference>
<feature type="signal peptide" evidence="1">
    <location>
        <begin position="1"/>
        <end position="19"/>
    </location>
</feature>
<evidence type="ECO:0008006" key="4">
    <source>
        <dbReference type="Google" id="ProtNLM"/>
    </source>
</evidence>
<proteinExistence type="predicted"/>
<sequence>MKVSCLLTAPLLWAGMASATVCKPSTPQVCQNILSAPDFSPSSAWIAYFPANQAPADNSWTPTAPCGDYDSCVQITAHQDTALSIQSFTYPYSGAYTASLKYKVLNAGDGSGNLKFGLVTGEAGVTTNAVTSTWETYTIDFTANAGGGSLYLAYTASGFGTIQVTDVQIIACQ</sequence>
<dbReference type="Proteomes" id="UP001583186">
    <property type="component" value="Unassembled WGS sequence"/>
</dbReference>
<organism evidence="2 3">
    <name type="scientific">Sporothrix stenoceras</name>
    <dbReference type="NCBI Taxonomy" id="5173"/>
    <lineage>
        <taxon>Eukaryota</taxon>
        <taxon>Fungi</taxon>
        <taxon>Dikarya</taxon>
        <taxon>Ascomycota</taxon>
        <taxon>Pezizomycotina</taxon>
        <taxon>Sordariomycetes</taxon>
        <taxon>Sordariomycetidae</taxon>
        <taxon>Ophiostomatales</taxon>
        <taxon>Ophiostomataceae</taxon>
        <taxon>Sporothrix</taxon>
    </lineage>
</organism>
<protein>
    <recommendedName>
        <fullName evidence="4">CBM-cenC domain-containing protein</fullName>
    </recommendedName>
</protein>
<evidence type="ECO:0000313" key="2">
    <source>
        <dbReference type="EMBL" id="KAL1889990.1"/>
    </source>
</evidence>
<reference evidence="2 3" key="1">
    <citation type="journal article" date="2024" name="IMA Fungus">
        <title>IMA Genome - F19 : A genome assembly and annotation guide to empower mycologists, including annotated draft genome sequences of Ceratocystis pirilliformis, Diaporthe australafricana, Fusarium ophioides, Paecilomyces lecythidis, and Sporothrix stenoceras.</title>
        <authorList>
            <person name="Aylward J."/>
            <person name="Wilson A.M."/>
            <person name="Visagie C.M."/>
            <person name="Spraker J."/>
            <person name="Barnes I."/>
            <person name="Buitendag C."/>
            <person name="Ceriani C."/>
            <person name="Del Mar Angel L."/>
            <person name="du Plessis D."/>
            <person name="Fuchs T."/>
            <person name="Gasser K."/>
            <person name="Kramer D."/>
            <person name="Li W."/>
            <person name="Munsamy K."/>
            <person name="Piso A."/>
            <person name="Price J.L."/>
            <person name="Sonnekus B."/>
            <person name="Thomas C."/>
            <person name="van der Nest A."/>
            <person name="van Dijk A."/>
            <person name="van Heerden A."/>
            <person name="van Vuuren N."/>
            <person name="Yilmaz N."/>
            <person name="Duong T.A."/>
            <person name="van der Merwe N.A."/>
            <person name="Wingfield M.J."/>
            <person name="Wingfield B.D."/>
        </authorList>
    </citation>
    <scope>NUCLEOTIDE SEQUENCE [LARGE SCALE GENOMIC DNA]</scope>
    <source>
        <strain evidence="2 3">CMW 5346</strain>
    </source>
</reference>